<evidence type="ECO:0000313" key="3">
    <source>
        <dbReference type="Proteomes" id="UP000823521"/>
    </source>
</evidence>
<dbReference type="PROSITE" id="PS00109">
    <property type="entry name" value="PROTEIN_KINASE_TYR"/>
    <property type="match status" value="1"/>
</dbReference>
<accession>A0ABS3VVF1</accession>
<proteinExistence type="predicted"/>
<dbReference type="InterPro" id="IPR002575">
    <property type="entry name" value="Aminoglycoside_PTrfase"/>
</dbReference>
<dbReference type="EMBL" id="WVUH01000205">
    <property type="protein sequence ID" value="MBO4208527.1"/>
    <property type="molecule type" value="Genomic_DNA"/>
</dbReference>
<dbReference type="Proteomes" id="UP000823521">
    <property type="component" value="Unassembled WGS sequence"/>
</dbReference>
<keyword evidence="3" id="KW-1185">Reference proteome</keyword>
<dbReference type="RefSeq" id="WP_208815516.1">
    <property type="nucleotide sequence ID" value="NZ_WVUH01000205.1"/>
</dbReference>
<organism evidence="2 3">
    <name type="scientific">Micromonospora echinofusca</name>
    <dbReference type="NCBI Taxonomy" id="47858"/>
    <lineage>
        <taxon>Bacteria</taxon>
        <taxon>Bacillati</taxon>
        <taxon>Actinomycetota</taxon>
        <taxon>Actinomycetes</taxon>
        <taxon>Micromonosporales</taxon>
        <taxon>Micromonosporaceae</taxon>
        <taxon>Micromonospora</taxon>
    </lineage>
</organism>
<dbReference type="InterPro" id="IPR008266">
    <property type="entry name" value="Tyr_kinase_AS"/>
</dbReference>
<dbReference type="Gene3D" id="3.90.1200.10">
    <property type="match status" value="1"/>
</dbReference>
<protein>
    <submittedName>
        <fullName evidence="2">Phosphotransferase</fullName>
    </submittedName>
</protein>
<reference evidence="2 3" key="1">
    <citation type="submission" date="2019-12" db="EMBL/GenBank/DDBJ databases">
        <title>Whole genome sequencing of endophytic Actinobacterium Micromonospora sp. MPMI6T.</title>
        <authorList>
            <person name="Evv R."/>
            <person name="Podile A.R."/>
        </authorList>
    </citation>
    <scope>NUCLEOTIDE SEQUENCE [LARGE SCALE GENOMIC DNA]</scope>
    <source>
        <strain evidence="2 3">MPMI6</strain>
    </source>
</reference>
<dbReference type="Pfam" id="PF01636">
    <property type="entry name" value="APH"/>
    <property type="match status" value="1"/>
</dbReference>
<gene>
    <name evidence="2" type="ORF">GSF22_21305</name>
</gene>
<evidence type="ECO:0000313" key="2">
    <source>
        <dbReference type="EMBL" id="MBO4208527.1"/>
    </source>
</evidence>
<dbReference type="InterPro" id="IPR011009">
    <property type="entry name" value="Kinase-like_dom_sf"/>
</dbReference>
<name>A0ABS3VVF1_MICEH</name>
<comment type="caution">
    <text evidence="2">The sequence shown here is derived from an EMBL/GenBank/DDBJ whole genome shotgun (WGS) entry which is preliminary data.</text>
</comment>
<dbReference type="SUPFAM" id="SSF56112">
    <property type="entry name" value="Protein kinase-like (PK-like)"/>
    <property type="match status" value="1"/>
</dbReference>
<evidence type="ECO:0000259" key="1">
    <source>
        <dbReference type="Pfam" id="PF01636"/>
    </source>
</evidence>
<sequence length="206" mass="22870">MQEFLPGSIWKDLLMRGEVNLDTARALGRTLARIHAANPSGLEGRERLRSLRLAPYFEAAAAARPEFAGPLKEIVERLDAPGDRLVHGDFSPKNLLIDDTGTGVRVIDWEVVHAGDPAFDLAFLVTHLAGKAIRRPDWADRYGCAATAFDQSYGPFDRPWRDRLVGALLIARADGKSPLEYLDNAGRARLREIGSNLLKGMQTWPW</sequence>
<feature type="domain" description="Aminoglycoside phosphotransferase" evidence="1">
    <location>
        <begin position="2"/>
        <end position="143"/>
    </location>
</feature>